<keyword evidence="1" id="KW-0812">Transmembrane</keyword>
<gene>
    <name evidence="2" type="ORF">E2626_07955</name>
</gene>
<comment type="caution">
    <text evidence="2">The sequence shown here is derived from an EMBL/GenBank/DDBJ whole genome shotgun (WGS) entry which is preliminary data.</text>
</comment>
<dbReference type="AlphaFoldDB" id="A0A4Y8LH34"/>
<dbReference type="OrthoDB" id="2973017at2"/>
<evidence type="ECO:0000313" key="2">
    <source>
        <dbReference type="EMBL" id="TFE01497.1"/>
    </source>
</evidence>
<protein>
    <submittedName>
        <fullName evidence="2">Uncharacterized protein</fullName>
    </submittedName>
</protein>
<reference evidence="2 3" key="1">
    <citation type="submission" date="2019-03" db="EMBL/GenBank/DDBJ databases">
        <authorList>
            <person name="Yang Y."/>
        </authorList>
    </citation>
    <scope>NUCLEOTIDE SEQUENCE [LARGE SCALE GENOMIC DNA]</scope>
    <source>
        <strain evidence="2 3">ASL-1</strain>
    </source>
</reference>
<evidence type="ECO:0000313" key="3">
    <source>
        <dbReference type="Proteomes" id="UP000297776"/>
    </source>
</evidence>
<dbReference type="EMBL" id="SORX01000004">
    <property type="protein sequence ID" value="TFE01497.1"/>
    <property type="molecule type" value="Genomic_DNA"/>
</dbReference>
<keyword evidence="1" id="KW-0472">Membrane</keyword>
<keyword evidence="1" id="KW-1133">Transmembrane helix</keyword>
<dbReference type="RefSeq" id="WP_134381215.1">
    <property type="nucleotide sequence ID" value="NZ_SORX01000004.1"/>
</dbReference>
<accession>A0A4Y8LH34</accession>
<keyword evidence="3" id="KW-1185">Reference proteome</keyword>
<proteinExistence type="predicted"/>
<evidence type="ECO:0000256" key="1">
    <source>
        <dbReference type="SAM" id="Phobius"/>
    </source>
</evidence>
<name>A0A4Y8LH34_9BACL</name>
<sequence>MNGLKWLSMAAFLLGIIFMTYSWTQTWDFQASFEEYGTVLIQRTVRSSVFLVGGVILLVMGMSLHMVKAYFHKVENDLYEMERRSK</sequence>
<organism evidence="2 3">
    <name type="scientific">Jeotgalibacillus salarius</name>
    <dbReference type="NCBI Taxonomy" id="546023"/>
    <lineage>
        <taxon>Bacteria</taxon>
        <taxon>Bacillati</taxon>
        <taxon>Bacillota</taxon>
        <taxon>Bacilli</taxon>
        <taxon>Bacillales</taxon>
        <taxon>Caryophanaceae</taxon>
        <taxon>Jeotgalibacillus</taxon>
    </lineage>
</organism>
<dbReference type="Proteomes" id="UP000297776">
    <property type="component" value="Unassembled WGS sequence"/>
</dbReference>
<feature type="transmembrane region" description="Helical" evidence="1">
    <location>
        <begin position="48"/>
        <end position="71"/>
    </location>
</feature>